<reference evidence="1" key="1">
    <citation type="submission" date="2022-01" db="EMBL/GenBank/DDBJ databases">
        <authorList>
            <person name="King R."/>
        </authorList>
    </citation>
    <scope>NUCLEOTIDE SEQUENCE</scope>
</reference>
<evidence type="ECO:0000313" key="2">
    <source>
        <dbReference type="Proteomes" id="UP001153709"/>
    </source>
</evidence>
<keyword evidence="2" id="KW-1185">Reference proteome</keyword>
<name>A0A9P0GVV9_DIABA</name>
<protein>
    <recommendedName>
        <fullName evidence="3">Allatostatins MIP</fullName>
    </recommendedName>
</protein>
<gene>
    <name evidence="1" type="ORF">DIABBA_LOCUS11850</name>
</gene>
<evidence type="ECO:0000313" key="1">
    <source>
        <dbReference type="EMBL" id="CAH1284535.1"/>
    </source>
</evidence>
<dbReference type="AlphaFoldDB" id="A0A9P0GVV9"/>
<organism evidence="1 2">
    <name type="scientific">Diabrotica balteata</name>
    <name type="common">Banded cucumber beetle</name>
    <dbReference type="NCBI Taxonomy" id="107213"/>
    <lineage>
        <taxon>Eukaryota</taxon>
        <taxon>Metazoa</taxon>
        <taxon>Ecdysozoa</taxon>
        <taxon>Arthropoda</taxon>
        <taxon>Hexapoda</taxon>
        <taxon>Insecta</taxon>
        <taxon>Pterygota</taxon>
        <taxon>Neoptera</taxon>
        <taxon>Endopterygota</taxon>
        <taxon>Coleoptera</taxon>
        <taxon>Polyphaga</taxon>
        <taxon>Cucujiformia</taxon>
        <taxon>Chrysomeloidea</taxon>
        <taxon>Chrysomelidae</taxon>
        <taxon>Galerucinae</taxon>
        <taxon>Diabroticina</taxon>
        <taxon>Diabroticites</taxon>
        <taxon>Diabrotica</taxon>
    </lineage>
</organism>
<dbReference type="EMBL" id="OU898283">
    <property type="protein sequence ID" value="CAH1284535.1"/>
    <property type="molecule type" value="Genomic_DNA"/>
</dbReference>
<dbReference type="Proteomes" id="UP001153709">
    <property type="component" value="Chromosome 8"/>
</dbReference>
<evidence type="ECO:0008006" key="3">
    <source>
        <dbReference type="Google" id="ProtNLM"/>
    </source>
</evidence>
<proteinExistence type="predicted"/>
<dbReference type="OrthoDB" id="6090360at2759"/>
<accession>A0A9P0GVV9</accession>
<sequence>MATLLEQHDEPLLFDSENDYDLHREDKRKNWAKFSDGWGKRNKWESFKGAWGKREPAWVNLKGLWGKRSEDNSYIN</sequence>